<dbReference type="Proteomes" id="UP000663879">
    <property type="component" value="Unassembled WGS sequence"/>
</dbReference>
<dbReference type="GO" id="GO:0031012">
    <property type="term" value="C:extracellular matrix"/>
    <property type="evidence" value="ECO:0007669"/>
    <property type="project" value="TreeGrafter"/>
</dbReference>
<gene>
    <name evidence="1" type="ORF">OXX778_LOCUS21263</name>
</gene>
<evidence type="ECO:0008006" key="3">
    <source>
        <dbReference type="Google" id="ProtNLM"/>
    </source>
</evidence>
<protein>
    <recommendedName>
        <fullName evidence="3">Endonuclease/exonuclease/phosphatase domain-containing protein</fullName>
    </recommendedName>
</protein>
<dbReference type="AlphaFoldDB" id="A0A814PA48"/>
<evidence type="ECO:0000313" key="2">
    <source>
        <dbReference type="Proteomes" id="UP000663879"/>
    </source>
</evidence>
<dbReference type="GO" id="GO:0007508">
    <property type="term" value="P:larval heart development"/>
    <property type="evidence" value="ECO:0007669"/>
    <property type="project" value="TreeGrafter"/>
</dbReference>
<comment type="caution">
    <text evidence="1">The sequence shown here is derived from an EMBL/GenBank/DDBJ whole genome shotgun (WGS) entry which is preliminary data.</text>
</comment>
<keyword evidence="2" id="KW-1185">Reference proteome</keyword>
<dbReference type="EMBL" id="CAJNOC010007692">
    <property type="protein sequence ID" value="CAF1103341.1"/>
    <property type="molecule type" value="Genomic_DNA"/>
</dbReference>
<organism evidence="1 2">
    <name type="scientific">Brachionus calyciflorus</name>
    <dbReference type="NCBI Taxonomy" id="104777"/>
    <lineage>
        <taxon>Eukaryota</taxon>
        <taxon>Metazoa</taxon>
        <taxon>Spiralia</taxon>
        <taxon>Gnathifera</taxon>
        <taxon>Rotifera</taxon>
        <taxon>Eurotatoria</taxon>
        <taxon>Monogononta</taxon>
        <taxon>Pseudotrocha</taxon>
        <taxon>Ploima</taxon>
        <taxon>Brachionidae</taxon>
        <taxon>Brachionus</taxon>
    </lineage>
</organism>
<feature type="non-terminal residue" evidence="1">
    <location>
        <position position="196"/>
    </location>
</feature>
<dbReference type="GO" id="GO:0061343">
    <property type="term" value="P:cell adhesion involved in heart morphogenesis"/>
    <property type="evidence" value="ECO:0007669"/>
    <property type="project" value="TreeGrafter"/>
</dbReference>
<accession>A0A814PA48</accession>
<sequence length="196" mass="23300">MWLETNDQSSNEFISCLHDNFLTQIIDKPTFMTKDGLTKVLDLIIVDDDKNILEINYGPNLGNKEQGHLVITFEYDLTIFSKKSFDNRKFNFRKGDYDKMNKIIGNINWTDKFNNLNTQESYSLFLKLFKDICLECIPQKKIIQKFQPPWLNKLLFKEIKLKNQLWNKYLASKKNKDVLKEYNIQKKKVSKMIKQA</sequence>
<proteinExistence type="predicted"/>
<name>A0A814PA48_9BILA</name>
<evidence type="ECO:0000313" key="1">
    <source>
        <dbReference type="EMBL" id="CAF1103341.1"/>
    </source>
</evidence>
<dbReference type="PANTHER" id="PTHR33395:SF21">
    <property type="entry name" value="PERICARDIN"/>
    <property type="match status" value="1"/>
</dbReference>
<dbReference type="OrthoDB" id="6152807at2759"/>
<dbReference type="PANTHER" id="PTHR33395">
    <property type="entry name" value="TRANSCRIPTASE, PUTATIVE-RELATED-RELATED"/>
    <property type="match status" value="1"/>
</dbReference>
<reference evidence="1" key="1">
    <citation type="submission" date="2021-02" db="EMBL/GenBank/DDBJ databases">
        <authorList>
            <person name="Nowell W R."/>
        </authorList>
    </citation>
    <scope>NUCLEOTIDE SEQUENCE</scope>
    <source>
        <strain evidence="1">Ploen Becks lab</strain>
    </source>
</reference>